<dbReference type="InterPro" id="IPR035906">
    <property type="entry name" value="MetI-like_sf"/>
</dbReference>
<feature type="transmembrane region" description="Helical" evidence="8">
    <location>
        <begin position="206"/>
        <end position="231"/>
    </location>
</feature>
<feature type="transmembrane region" description="Helical" evidence="8">
    <location>
        <begin position="75"/>
        <end position="100"/>
    </location>
</feature>
<dbReference type="GO" id="GO:0015675">
    <property type="term" value="P:nickel cation transport"/>
    <property type="evidence" value="ECO:0007669"/>
    <property type="project" value="UniProtKB-KW"/>
</dbReference>
<evidence type="ECO:0000256" key="8">
    <source>
        <dbReference type="RuleBase" id="RU363032"/>
    </source>
</evidence>
<comment type="caution">
    <text evidence="10">The sequence shown here is derived from an EMBL/GenBank/DDBJ whole genome shotgun (WGS) entry which is preliminary data.</text>
</comment>
<keyword evidence="4 8" id="KW-0812">Transmembrane</keyword>
<evidence type="ECO:0000256" key="1">
    <source>
        <dbReference type="ARBA" id="ARBA00004141"/>
    </source>
</evidence>
<proteinExistence type="inferred from homology"/>
<dbReference type="Gene3D" id="1.10.3720.10">
    <property type="entry name" value="MetI-like"/>
    <property type="match status" value="1"/>
</dbReference>
<comment type="similarity">
    <text evidence="8">Belongs to the binding-protein-dependent transport system permease family.</text>
</comment>
<dbReference type="EMBL" id="PZJH01000003">
    <property type="protein sequence ID" value="RAK44686.1"/>
    <property type="molecule type" value="Genomic_DNA"/>
</dbReference>
<dbReference type="InterPro" id="IPR000515">
    <property type="entry name" value="MetI-like"/>
</dbReference>
<dbReference type="SUPFAM" id="SSF161098">
    <property type="entry name" value="MetI-like"/>
    <property type="match status" value="1"/>
</dbReference>
<dbReference type="GO" id="GO:0005886">
    <property type="term" value="C:plasma membrane"/>
    <property type="evidence" value="ECO:0007669"/>
    <property type="project" value="UniProtKB-SubCell"/>
</dbReference>
<feature type="domain" description="ABC transmembrane type-1" evidence="9">
    <location>
        <begin position="73"/>
        <end position="291"/>
    </location>
</feature>
<evidence type="ECO:0000256" key="7">
    <source>
        <dbReference type="ARBA" id="ARBA00023136"/>
    </source>
</evidence>
<evidence type="ECO:0000256" key="2">
    <source>
        <dbReference type="ARBA" id="ARBA00022448"/>
    </source>
</evidence>
<keyword evidence="6" id="KW-0406">Ion transport</keyword>
<gene>
    <name evidence="10" type="ORF">BHU61_08205</name>
</gene>
<dbReference type="PROSITE" id="PS50928">
    <property type="entry name" value="ABC_TM1"/>
    <property type="match status" value="1"/>
</dbReference>
<keyword evidence="7 8" id="KW-0472">Membrane</keyword>
<dbReference type="AlphaFoldDB" id="A0A327ZRF1"/>
<dbReference type="PANTHER" id="PTHR43839:SF3">
    <property type="entry name" value="OLIGOPEPTIDE ABC TRANSPORTER, PERMEASE PROTEIN"/>
    <property type="match status" value="1"/>
</dbReference>
<feature type="transmembrane region" description="Helical" evidence="8">
    <location>
        <begin position="270"/>
        <end position="291"/>
    </location>
</feature>
<feature type="transmembrane region" description="Helical" evidence="8">
    <location>
        <begin position="112"/>
        <end position="136"/>
    </location>
</feature>
<dbReference type="PANTHER" id="PTHR43839">
    <property type="entry name" value="OPPC IN A BINDING PROTEIN-DEPENDENT TRANSPORT SYSTEM"/>
    <property type="match status" value="1"/>
</dbReference>
<accession>A0A327ZRF1</accession>
<dbReference type="Pfam" id="PF00528">
    <property type="entry name" value="BPD_transp_1"/>
    <property type="match status" value="1"/>
</dbReference>
<evidence type="ECO:0000313" key="10">
    <source>
        <dbReference type="EMBL" id="RAK44686.1"/>
    </source>
</evidence>
<sequence length="301" mass="34561">MRKLFKIWLALIILILPFITSVFYFDMLQNKVKVYKFNVMTSEIKNPVPPGVVNWFGTDRFGASIFMESWHGYRITFIFVIGIVLISFIIAVILGSYLAFRKGTADIVTDGFLNAYYFIPQAIVTYMLLFPVLTAIKGKFSYDMPFRIGYMLVVIALVMVPTTMVVVRDQVKQILNTEYMDAATVIGASKTQKLIRHVYPNIKNRLLIIFVRMLYQALMVLSHISFFRIFFGGTKTCDGFEACLGNDFTLIMPELTTLLGFHMPELYSSWWTFMVPCTFVVLILIAIQMLADALETEYKSM</sequence>
<evidence type="ECO:0000313" key="11">
    <source>
        <dbReference type="Proteomes" id="UP000249808"/>
    </source>
</evidence>
<keyword evidence="11" id="KW-1185">Reference proteome</keyword>
<feature type="transmembrane region" description="Helical" evidence="8">
    <location>
        <begin position="148"/>
        <end position="167"/>
    </location>
</feature>
<keyword evidence="6" id="KW-0921">Nickel transport</keyword>
<comment type="subcellular location">
    <subcellularLocation>
        <location evidence="8">Cell membrane</location>
        <topology evidence="8">Multi-pass membrane protein</topology>
    </subcellularLocation>
    <subcellularLocation>
        <location evidence="1">Membrane</location>
        <topology evidence="1">Multi-pass membrane protein</topology>
    </subcellularLocation>
</comment>
<evidence type="ECO:0000256" key="3">
    <source>
        <dbReference type="ARBA" id="ARBA00022596"/>
    </source>
</evidence>
<evidence type="ECO:0000256" key="5">
    <source>
        <dbReference type="ARBA" id="ARBA00022989"/>
    </source>
</evidence>
<evidence type="ECO:0000256" key="4">
    <source>
        <dbReference type="ARBA" id="ARBA00022692"/>
    </source>
</evidence>
<keyword evidence="5 8" id="KW-1133">Transmembrane helix</keyword>
<organism evidence="10 11">
    <name type="scientific">Macrococcus epidermidis</name>
    <dbReference type="NCBI Taxonomy" id="1902580"/>
    <lineage>
        <taxon>Bacteria</taxon>
        <taxon>Bacillati</taxon>
        <taxon>Bacillota</taxon>
        <taxon>Bacilli</taxon>
        <taxon>Bacillales</taxon>
        <taxon>Staphylococcaceae</taxon>
        <taxon>Macrococcus</taxon>
    </lineage>
</organism>
<dbReference type="CDD" id="cd06261">
    <property type="entry name" value="TM_PBP2"/>
    <property type="match status" value="1"/>
</dbReference>
<dbReference type="Proteomes" id="UP000249808">
    <property type="component" value="Unassembled WGS sequence"/>
</dbReference>
<dbReference type="RefSeq" id="WP_111716067.1">
    <property type="nucleotide sequence ID" value="NZ_CP073819.1"/>
</dbReference>
<evidence type="ECO:0000259" key="9">
    <source>
        <dbReference type="PROSITE" id="PS50928"/>
    </source>
</evidence>
<keyword evidence="2 8" id="KW-0813">Transport</keyword>
<keyword evidence="3" id="KW-0533">Nickel</keyword>
<feature type="transmembrane region" description="Helical" evidence="8">
    <location>
        <begin position="7"/>
        <end position="25"/>
    </location>
</feature>
<protein>
    <recommendedName>
        <fullName evidence="9">ABC transmembrane type-1 domain-containing protein</fullName>
    </recommendedName>
</protein>
<evidence type="ECO:0000256" key="6">
    <source>
        <dbReference type="ARBA" id="ARBA00023112"/>
    </source>
</evidence>
<reference evidence="10 11" key="1">
    <citation type="journal article" date="2018" name="Front. Microbiol.">
        <title>Description and Comparative Genomics of Macrococcus caseolyticus subsp. hominis subsp. nov., Macrococcus goetzii sp. nov., Macrococcus epidermidis sp. nov., and Macrococcus bohemicus sp. nov., Novel Macrococci From Human Clinical Material With Virulence Potential and Suspected Uptake of Foreign DNA by Natural Transformation.</title>
        <authorList>
            <person name="Maslanova I."/>
            <person name="Wertheimer Z."/>
            <person name="Sedlacek I."/>
            <person name="Svec P."/>
            <person name="Indrakova A."/>
            <person name="Kovarovic V."/>
            <person name="Schumann P."/>
            <person name="Sproer C."/>
            <person name="Kralova S."/>
            <person name="Sedo O."/>
            <person name="Kristofova L."/>
            <person name="Vrbovska V."/>
            <person name="Fuzik T."/>
            <person name="Petras P."/>
            <person name="Zdrahal Z."/>
            <person name="Ruzickova V."/>
            <person name="Doskar J."/>
            <person name="Pantucek R."/>
        </authorList>
    </citation>
    <scope>NUCLEOTIDE SEQUENCE [LARGE SCALE GENOMIC DNA]</scope>
    <source>
        <strain evidence="10 11">01/688</strain>
    </source>
</reference>
<dbReference type="GO" id="GO:0055085">
    <property type="term" value="P:transmembrane transport"/>
    <property type="evidence" value="ECO:0007669"/>
    <property type="project" value="InterPro"/>
</dbReference>
<name>A0A327ZRF1_9STAP</name>